<feature type="transmembrane region" description="Helical" evidence="1">
    <location>
        <begin position="373"/>
        <end position="398"/>
    </location>
</feature>
<keyword evidence="1" id="KW-0812">Transmembrane</keyword>
<dbReference type="RefSeq" id="WP_054731557.1">
    <property type="nucleotide sequence ID" value="NZ_CP009429.1"/>
</dbReference>
<feature type="transmembrane region" description="Helical" evidence="1">
    <location>
        <begin position="68"/>
        <end position="86"/>
    </location>
</feature>
<protein>
    <recommendedName>
        <fullName evidence="6">DUF4010 domain-containing protein</fullName>
    </recommendedName>
</protein>
<evidence type="ECO:0000259" key="3">
    <source>
        <dbReference type="Pfam" id="PF13194"/>
    </source>
</evidence>
<keyword evidence="5" id="KW-1185">Reference proteome</keyword>
<dbReference type="InterPro" id="IPR025105">
    <property type="entry name" value="DUF4010"/>
</dbReference>
<gene>
    <name evidence="4" type="ORF">ATM17_21075</name>
</gene>
<feature type="transmembrane region" description="Helical" evidence="1">
    <location>
        <begin position="120"/>
        <end position="138"/>
    </location>
</feature>
<proteinExistence type="predicted"/>
<feature type="transmembrane region" description="Helical" evidence="1">
    <location>
        <begin position="243"/>
        <end position="266"/>
    </location>
</feature>
<dbReference type="InterPro" id="IPR049177">
    <property type="entry name" value="MgtC_SapB_SrpB_YhiD_N"/>
</dbReference>
<feature type="transmembrane region" description="Helical" evidence="1">
    <location>
        <begin position="211"/>
        <end position="231"/>
    </location>
</feature>
<dbReference type="EMBL" id="CP013344">
    <property type="protein sequence ID" value="AMU91513.1"/>
    <property type="molecule type" value="Genomic_DNA"/>
</dbReference>
<keyword evidence="1" id="KW-0472">Membrane</keyword>
<feature type="transmembrane region" description="Helical" evidence="1">
    <location>
        <begin position="182"/>
        <end position="199"/>
    </location>
</feature>
<dbReference type="KEGG" id="smaz:LH19_20530"/>
<feature type="transmembrane region" description="Helical" evidence="1">
    <location>
        <begin position="342"/>
        <end position="361"/>
    </location>
</feature>
<evidence type="ECO:0000313" key="5">
    <source>
        <dbReference type="Proteomes" id="UP000076088"/>
    </source>
</evidence>
<feature type="transmembrane region" description="Helical" evidence="1">
    <location>
        <begin position="273"/>
        <end position="292"/>
    </location>
</feature>
<sequence>MIESLPDANLQQLAGIGLALLLGLLVGIQRGWSLRNETAGSRFAGVRTFALFGLAGGIAGATGSQSPAIAAIVAGAAAVLTLIGYAKTARAPEQLSGTSSLAALITLGCGYLAASGRSEMATVVAVAMTLVLALRTELHRWVSGLSDIEVGAIVRFALIALAILPLLPDQRFGPYDAWNPRQLWLVVVFVSGFSFLGYIAAKRFGASRGTLVMAATGAMVSSTAVTAALAMRVRDGEESEAMAIAGIGAASAVMLIRAIILTLFLAPAAMPAFGWLAAPAALVSGGAMFWALRSRRKESAANRPVELKNPFRLAPAIGLMLLVMVLTVAARWMMAMVGERGLALVIALSGLADVDSAIITVGSLPPGLLEGQIATIVIIAPVLANTLFKGATALAIAGLRKGWKLALPLVLSVAASLAVLPTLLV</sequence>
<accession>A0AAC9FGH4</accession>
<reference evidence="4 5" key="2">
    <citation type="journal article" date="2016" name="Genome Announc.">
        <title>Complete Genome Sequence of Sphingopyxis macrogoltabida Strain 203N (NBRC 111659), a Polyethylene Glycol Degrader.</title>
        <authorList>
            <person name="Ohtsubo Y."/>
            <person name="Nonoyama S."/>
            <person name="Nagata Y."/>
            <person name="Numata M."/>
            <person name="Tsuchikane K."/>
            <person name="Hosoyama A."/>
            <person name="Yamazoe A."/>
            <person name="Tsuda M."/>
            <person name="Fujita N."/>
            <person name="Kawai F."/>
        </authorList>
    </citation>
    <scope>NUCLEOTIDE SEQUENCE [LARGE SCALE GENOMIC DNA]</scope>
    <source>
        <strain evidence="4 5">203N</strain>
    </source>
</reference>
<dbReference type="Proteomes" id="UP000076088">
    <property type="component" value="Chromosome"/>
</dbReference>
<evidence type="ECO:0000259" key="2">
    <source>
        <dbReference type="Pfam" id="PF02308"/>
    </source>
</evidence>
<evidence type="ECO:0008006" key="6">
    <source>
        <dbReference type="Google" id="ProtNLM"/>
    </source>
</evidence>
<reference evidence="5" key="1">
    <citation type="submission" date="2015-11" db="EMBL/GenBank/DDBJ databases">
        <title>Complete genome sequence of a polyethylene-glycol degrader Sphingopyxis macrogoltabida 203N (NBRC 111659).</title>
        <authorList>
            <person name="Yoshiyuki O."/>
            <person name="Shouta N."/>
            <person name="Nagata Y."/>
            <person name="Numata M."/>
            <person name="Tsuchikane K."/>
            <person name="Hosoyama A."/>
            <person name="Yamazoe A."/>
            <person name="Tsuda M."/>
            <person name="Fujita N."/>
            <person name="Kawai F."/>
        </authorList>
    </citation>
    <scope>NUCLEOTIDE SEQUENCE [LARGE SCALE GENOMIC DNA]</scope>
    <source>
        <strain evidence="5">203N</strain>
    </source>
</reference>
<evidence type="ECO:0000256" key="1">
    <source>
        <dbReference type="SAM" id="Phobius"/>
    </source>
</evidence>
<feature type="domain" description="MgtC/SapB/SrpB/YhiD N-terminal" evidence="2">
    <location>
        <begin position="17"/>
        <end position="140"/>
    </location>
</feature>
<dbReference type="Pfam" id="PF13194">
    <property type="entry name" value="DUF4010"/>
    <property type="match status" value="1"/>
</dbReference>
<feature type="transmembrane region" description="Helical" evidence="1">
    <location>
        <begin position="12"/>
        <end position="32"/>
    </location>
</feature>
<evidence type="ECO:0000313" key="4">
    <source>
        <dbReference type="EMBL" id="AMU91513.1"/>
    </source>
</evidence>
<keyword evidence="1" id="KW-1133">Transmembrane helix</keyword>
<dbReference type="PANTHER" id="PTHR39084">
    <property type="entry name" value="MEMBRANE PROTEIN-RELATED"/>
    <property type="match status" value="1"/>
</dbReference>
<dbReference type="PANTHER" id="PTHR39084:SF1">
    <property type="entry name" value="DUF4010 DOMAIN-CONTAINING PROTEIN"/>
    <property type="match status" value="1"/>
</dbReference>
<feature type="transmembrane region" description="Helical" evidence="1">
    <location>
        <begin position="312"/>
        <end position="330"/>
    </location>
</feature>
<feature type="transmembrane region" description="Helical" evidence="1">
    <location>
        <begin position="95"/>
        <end position="114"/>
    </location>
</feature>
<dbReference type="Pfam" id="PF02308">
    <property type="entry name" value="MgtC"/>
    <property type="match status" value="1"/>
</dbReference>
<feature type="transmembrane region" description="Helical" evidence="1">
    <location>
        <begin position="150"/>
        <end position="167"/>
    </location>
</feature>
<name>A0AAC9FGH4_SPHMC</name>
<dbReference type="AlphaFoldDB" id="A0AAC9FGH4"/>
<feature type="transmembrane region" description="Helical" evidence="1">
    <location>
        <begin position="405"/>
        <end position="424"/>
    </location>
</feature>
<feature type="transmembrane region" description="Helical" evidence="1">
    <location>
        <begin position="44"/>
        <end position="62"/>
    </location>
</feature>
<feature type="domain" description="DUF4010" evidence="3">
    <location>
        <begin position="188"/>
        <end position="396"/>
    </location>
</feature>
<organism evidence="4 5">
    <name type="scientific">Sphingopyxis macrogoltabida</name>
    <name type="common">Sphingomonas macrogoltabidus</name>
    <dbReference type="NCBI Taxonomy" id="33050"/>
    <lineage>
        <taxon>Bacteria</taxon>
        <taxon>Pseudomonadati</taxon>
        <taxon>Pseudomonadota</taxon>
        <taxon>Alphaproteobacteria</taxon>
        <taxon>Sphingomonadales</taxon>
        <taxon>Sphingomonadaceae</taxon>
        <taxon>Sphingopyxis</taxon>
    </lineage>
</organism>